<evidence type="ECO:0000313" key="3">
    <source>
        <dbReference type="EMBL" id="PND38761.1"/>
    </source>
</evidence>
<name>A0A2N8KZA0_9BURK</name>
<dbReference type="OrthoDB" id="6867569at2"/>
<comment type="caution">
    <text evidence="3">The sequence shown here is derived from an EMBL/GenBank/DDBJ whole genome shotgun (WGS) entry which is preliminary data.</text>
</comment>
<dbReference type="AlphaFoldDB" id="A0A2N8KZA0"/>
<dbReference type="RefSeq" id="WP_102768679.1">
    <property type="nucleotide sequence ID" value="NZ_POSP01000003.1"/>
</dbReference>
<evidence type="ECO:0000259" key="2">
    <source>
        <dbReference type="Pfam" id="PF09860"/>
    </source>
</evidence>
<reference evidence="3 4" key="1">
    <citation type="submission" date="2018-01" db="EMBL/GenBank/DDBJ databases">
        <title>Draft genome sequence of Paucibacter aquatile CR182 isolated from freshwater of the Nakdong River.</title>
        <authorList>
            <person name="Choi A."/>
            <person name="Chung E.J."/>
        </authorList>
    </citation>
    <scope>NUCLEOTIDE SEQUENCE [LARGE SCALE GENOMIC DNA]</scope>
    <source>
        <strain evidence="3 4">CR182</strain>
    </source>
</reference>
<organism evidence="3 4">
    <name type="scientific">Kinneretia aquatilis</name>
    <dbReference type="NCBI Taxonomy" id="2070761"/>
    <lineage>
        <taxon>Bacteria</taxon>
        <taxon>Pseudomonadati</taxon>
        <taxon>Pseudomonadota</taxon>
        <taxon>Betaproteobacteria</taxon>
        <taxon>Burkholderiales</taxon>
        <taxon>Sphaerotilaceae</taxon>
        <taxon>Roseateles</taxon>
    </lineage>
</organism>
<dbReference type="EMBL" id="POSP01000003">
    <property type="protein sequence ID" value="PND38761.1"/>
    <property type="molecule type" value="Genomic_DNA"/>
</dbReference>
<dbReference type="Proteomes" id="UP000235916">
    <property type="component" value="Unassembled WGS sequence"/>
</dbReference>
<accession>A0A2N8KZA0</accession>
<gene>
    <name evidence="3" type="ORF">C1O66_15345</name>
</gene>
<dbReference type="Pfam" id="PF09860">
    <property type="entry name" value="DUF2087"/>
    <property type="match status" value="1"/>
</dbReference>
<evidence type="ECO:0000313" key="4">
    <source>
        <dbReference type="Proteomes" id="UP000235916"/>
    </source>
</evidence>
<evidence type="ECO:0000256" key="1">
    <source>
        <dbReference type="SAM" id="MobiDB-lite"/>
    </source>
</evidence>
<keyword evidence="4" id="KW-1185">Reference proteome</keyword>
<proteinExistence type="predicted"/>
<feature type="domain" description="DUF2087" evidence="2">
    <location>
        <begin position="111"/>
        <end position="181"/>
    </location>
</feature>
<sequence>MTRQAIPFHADDLSALARSLRQQLQQHQAQAAELPSHLSLLNMLARAAGHRNLQALRAQADQPVLAAPPIKPSPLLQPTPIATVAPARGPRHPGLSALADRALRQFDERGRLTRWPSKHQVQRLALWGLWLHFDSRRIYSEGEVNRLLQSLHDFGDHCTLRRELVTMGLLTREDGGRRYQRLNPQPSEELRPLLAELRQRHQRFAGRRTPPPDAGPGGAYQPHSIAG</sequence>
<dbReference type="InterPro" id="IPR018656">
    <property type="entry name" value="DUF2087"/>
</dbReference>
<feature type="region of interest" description="Disordered" evidence="1">
    <location>
        <begin position="204"/>
        <end position="227"/>
    </location>
</feature>
<protein>
    <recommendedName>
        <fullName evidence="2">DUF2087 domain-containing protein</fullName>
    </recommendedName>
</protein>